<sequence length="209" mass="23235">MTTIGVRRPGITLGPVSGGAGLCGHVVSALIVVEIKGGDTLSEWEEEIWMDEILSELQLLADQVKKANARDAERHTFCYDKLSTPLISQAVFGKTKGDMLQTAYLKAQRSIYAANSRSCLEHIKFDGVHPDYQRRLDHYIKITEPQSPVWLDEENSDNNNCSVAWNAKDITVRPSAGWFEKVFRTFRTATKAVGDHQSPTADGASNQLR</sequence>
<accession>A0A2A9NAN3</accession>
<dbReference type="EMBL" id="KZ302131">
    <property type="protein sequence ID" value="PFH47138.1"/>
    <property type="molecule type" value="Genomic_DNA"/>
</dbReference>
<dbReference type="Proteomes" id="UP000242287">
    <property type="component" value="Unassembled WGS sequence"/>
</dbReference>
<keyword evidence="2" id="KW-1185">Reference proteome</keyword>
<dbReference type="AlphaFoldDB" id="A0A2A9NAN3"/>
<gene>
    <name evidence="1" type="ORF">AMATHDRAFT_50514</name>
</gene>
<proteinExistence type="predicted"/>
<organism evidence="1 2">
    <name type="scientific">Amanita thiersii Skay4041</name>
    <dbReference type="NCBI Taxonomy" id="703135"/>
    <lineage>
        <taxon>Eukaryota</taxon>
        <taxon>Fungi</taxon>
        <taxon>Dikarya</taxon>
        <taxon>Basidiomycota</taxon>
        <taxon>Agaricomycotina</taxon>
        <taxon>Agaricomycetes</taxon>
        <taxon>Agaricomycetidae</taxon>
        <taxon>Agaricales</taxon>
        <taxon>Pluteineae</taxon>
        <taxon>Amanitaceae</taxon>
        <taxon>Amanita</taxon>
    </lineage>
</organism>
<name>A0A2A9NAN3_9AGAR</name>
<reference evidence="1 2" key="1">
    <citation type="submission" date="2014-02" db="EMBL/GenBank/DDBJ databases">
        <title>Transposable element dynamics among asymbiotic and ectomycorrhizal Amanita fungi.</title>
        <authorList>
            <consortium name="DOE Joint Genome Institute"/>
            <person name="Hess J."/>
            <person name="Skrede I."/>
            <person name="Wolfe B."/>
            <person name="LaButti K."/>
            <person name="Ohm R.A."/>
            <person name="Grigoriev I.V."/>
            <person name="Pringle A."/>
        </authorList>
    </citation>
    <scope>NUCLEOTIDE SEQUENCE [LARGE SCALE GENOMIC DNA]</scope>
    <source>
        <strain evidence="1 2">SKay4041</strain>
    </source>
</reference>
<evidence type="ECO:0000313" key="2">
    <source>
        <dbReference type="Proteomes" id="UP000242287"/>
    </source>
</evidence>
<evidence type="ECO:0000313" key="1">
    <source>
        <dbReference type="EMBL" id="PFH47138.1"/>
    </source>
</evidence>
<protein>
    <submittedName>
        <fullName evidence="1">Uncharacterized protein</fullName>
    </submittedName>
</protein>